<dbReference type="OrthoDB" id="9779968at2"/>
<dbReference type="Proteomes" id="UP000487350">
    <property type="component" value="Unassembled WGS sequence"/>
</dbReference>
<gene>
    <name evidence="2" type="ORF">GHT07_04150</name>
</gene>
<dbReference type="EMBL" id="WJBU01000003">
    <property type="protein sequence ID" value="MRD46454.1"/>
    <property type="molecule type" value="Genomic_DNA"/>
</dbReference>
<dbReference type="RefSeq" id="WP_153583797.1">
    <property type="nucleotide sequence ID" value="NZ_WJBU01000003.1"/>
</dbReference>
<protein>
    <submittedName>
        <fullName evidence="2">DUF1501 domain-containing protein</fullName>
    </submittedName>
</protein>
<dbReference type="PANTHER" id="PTHR43737">
    <property type="entry name" value="BLL7424 PROTEIN"/>
    <property type="match status" value="1"/>
</dbReference>
<organism evidence="2 3">
    <name type="scientific">Caenimonas koreensis DSM 17982</name>
    <dbReference type="NCBI Taxonomy" id="1121255"/>
    <lineage>
        <taxon>Bacteria</taxon>
        <taxon>Pseudomonadati</taxon>
        <taxon>Pseudomonadota</taxon>
        <taxon>Betaproteobacteria</taxon>
        <taxon>Burkholderiales</taxon>
        <taxon>Comamonadaceae</taxon>
        <taxon>Caenimonas</taxon>
    </lineage>
</organism>
<keyword evidence="1" id="KW-0732">Signal</keyword>
<dbReference type="Pfam" id="PF07394">
    <property type="entry name" value="DUF1501"/>
    <property type="match status" value="1"/>
</dbReference>
<dbReference type="InterPro" id="IPR010869">
    <property type="entry name" value="DUF1501"/>
</dbReference>
<feature type="signal peptide" evidence="1">
    <location>
        <begin position="1"/>
        <end position="34"/>
    </location>
</feature>
<sequence length="450" mass="47710">MKRRDFLKFGTSAPLLAGASTAGLLGALGSATYAANTDYKALVCVFLMGGNDGNNVIVPTDGAYNDYSAGRLDLALPKNSLVALNGSSAGHTLGVHPSLSPLAALYNQQRLAFIANAGPLVEPLTAAQMKAHSRTTPPFLLSHSDQVAIQQGWGFDEDASGWAGRSLELLPANLQNELRAVTMDDHRTLVMGKQSPVSFMNAYGSRYWGQADLAQPQQGWTQTVNRMSQWQFANEYEAEYSRTFGGAVRDSTLITNALLQASPPAGNFADNDLGVRLRTLASALPVFKSMGYKRQVFLVSWGSFDTHTGQRGSAASTQDSQLAQLASALSAFDQSNVAAGVGGDVTTLVMSDFGRTLKPASGGGSDHSWGNNWLVMGGPVKGGQVYGQFPSLVLGGVDDFDSAGEGRWVPTTSSDQVGSTVMQWMGLPPSSVLDVFPNLANFPQQKLGFL</sequence>
<accession>A0A844AR01</accession>
<dbReference type="PANTHER" id="PTHR43737:SF1">
    <property type="entry name" value="DUF1501 DOMAIN-CONTAINING PROTEIN"/>
    <property type="match status" value="1"/>
</dbReference>
<name>A0A844AR01_9BURK</name>
<comment type="caution">
    <text evidence="2">The sequence shown here is derived from an EMBL/GenBank/DDBJ whole genome shotgun (WGS) entry which is preliminary data.</text>
</comment>
<evidence type="ECO:0000313" key="3">
    <source>
        <dbReference type="Proteomes" id="UP000487350"/>
    </source>
</evidence>
<evidence type="ECO:0000256" key="1">
    <source>
        <dbReference type="SAM" id="SignalP"/>
    </source>
</evidence>
<reference evidence="2 3" key="1">
    <citation type="submission" date="2019-11" db="EMBL/GenBank/DDBJ databases">
        <title>Caenimonas koreensis gen. nov., sp. nov., isolated from activated sludge.</title>
        <authorList>
            <person name="Seung H.R."/>
        </authorList>
    </citation>
    <scope>NUCLEOTIDE SEQUENCE [LARGE SCALE GENOMIC DNA]</scope>
    <source>
        <strain evidence="2 3">EMB320</strain>
    </source>
</reference>
<evidence type="ECO:0000313" key="2">
    <source>
        <dbReference type="EMBL" id="MRD46454.1"/>
    </source>
</evidence>
<proteinExistence type="predicted"/>
<keyword evidence="3" id="KW-1185">Reference proteome</keyword>
<feature type="chain" id="PRO_5032357454" evidence="1">
    <location>
        <begin position="35"/>
        <end position="450"/>
    </location>
</feature>
<dbReference type="AlphaFoldDB" id="A0A844AR01"/>